<name>A0ACC2E114_DIPCM</name>
<comment type="caution">
    <text evidence="1">The sequence shown here is derived from an EMBL/GenBank/DDBJ whole genome shotgun (WGS) entry which is preliminary data.</text>
</comment>
<gene>
    <name evidence="1" type="ORF">O6H91_04G116200</name>
</gene>
<evidence type="ECO:0000313" key="2">
    <source>
        <dbReference type="Proteomes" id="UP001162992"/>
    </source>
</evidence>
<accession>A0ACC2E114</accession>
<evidence type="ECO:0000313" key="1">
    <source>
        <dbReference type="EMBL" id="KAJ7560149.1"/>
    </source>
</evidence>
<organism evidence="1 2">
    <name type="scientific">Diphasiastrum complanatum</name>
    <name type="common">Issler's clubmoss</name>
    <name type="synonym">Lycopodium complanatum</name>
    <dbReference type="NCBI Taxonomy" id="34168"/>
    <lineage>
        <taxon>Eukaryota</taxon>
        <taxon>Viridiplantae</taxon>
        <taxon>Streptophyta</taxon>
        <taxon>Embryophyta</taxon>
        <taxon>Tracheophyta</taxon>
        <taxon>Lycopodiopsida</taxon>
        <taxon>Lycopodiales</taxon>
        <taxon>Lycopodiaceae</taxon>
        <taxon>Lycopodioideae</taxon>
        <taxon>Diphasiastrum</taxon>
    </lineage>
</organism>
<protein>
    <submittedName>
        <fullName evidence="1">Uncharacterized protein</fullName>
    </submittedName>
</protein>
<reference evidence="2" key="1">
    <citation type="journal article" date="2024" name="Proc. Natl. Acad. Sci. U.S.A.">
        <title>Extraordinary preservation of gene collinearity over three hundred million years revealed in homosporous lycophytes.</title>
        <authorList>
            <person name="Li C."/>
            <person name="Wickell D."/>
            <person name="Kuo L.Y."/>
            <person name="Chen X."/>
            <person name="Nie B."/>
            <person name="Liao X."/>
            <person name="Peng D."/>
            <person name="Ji J."/>
            <person name="Jenkins J."/>
            <person name="Williams M."/>
            <person name="Shu S."/>
            <person name="Plott C."/>
            <person name="Barry K."/>
            <person name="Rajasekar S."/>
            <person name="Grimwood J."/>
            <person name="Han X."/>
            <person name="Sun S."/>
            <person name="Hou Z."/>
            <person name="He W."/>
            <person name="Dai G."/>
            <person name="Sun C."/>
            <person name="Schmutz J."/>
            <person name="Leebens-Mack J.H."/>
            <person name="Li F.W."/>
            <person name="Wang L."/>
        </authorList>
    </citation>
    <scope>NUCLEOTIDE SEQUENCE [LARGE SCALE GENOMIC DNA]</scope>
    <source>
        <strain evidence="2">cv. PW_Plant_1</strain>
    </source>
</reference>
<proteinExistence type="predicted"/>
<dbReference type="EMBL" id="CM055095">
    <property type="protein sequence ID" value="KAJ7560149.1"/>
    <property type="molecule type" value="Genomic_DNA"/>
</dbReference>
<dbReference type="Proteomes" id="UP001162992">
    <property type="component" value="Chromosome 4"/>
</dbReference>
<sequence length="810" mass="87961">MQRARITALAVTVGNLLQGWDNGAIAGALLYLKPEFGLVDNPVLEGIVVASTLVGAWMSTLFAGPGADWIGRRWMLCVSGIIFSTSASIMYWAPNVYVLLVGRLLVGAAIGLEATIIPIYIAESSPPEIRGQLSTFPQLMGSGGLFLGYITVFILSLTNHPNWRYMLGCLLIPSIIFLSLTLLYLPESPSWLVSKGRMSDAKKVLLLLRNTTDVAPELALLVEGLGVGARTTLEEWLLEPADIVEQNELPKDERQIKIFNPDEGISGVARSFTDQIGIQGIPTRRDTAECLRDTFMDPVVTLLGSFSGTQEHISQRNLESLQDSKDEHWPEESNQRAPLVHSDQFEDGILIIGEMDEPLTAPLLPRPKLDVPRFSRSNSQIMSPRTVLQFQHGSNHNFGATASRHCLTNGSLHDFLGNLSSTSSNSKSSQAAQLRTSSMDIRRDSQSRVYFHHSSLQQGKLRVGSISDSMGIGGGWQLVWRWDAGTEGPEANCEGASFRRVFLKQEQVEHTAPTVSALSLPGLGGGFEREAIPAAALVGKPAQSMRDLLPEIYMGPAMVHPAETVTKGPAWSDLLEGGVRRALIVGVGLQIFQQFIGINAVLYFIPQIIRRSGTTILLENMGIGADSGSILASGITCLITLPCILLAMRLMDQAGRRQLLLATLPLLIVSLISLVFTNTFLPSGPLQAAASLSGLTAYLCTFVMGFGPIPNILCSEIYPIRVRGICISICQATYWLCELIVTNGFPSLLLNLGIAGIFGCFAVASLLAWIFVFLKVPETKGMPLEVISEFFAMSASERQKPETTDVPVDV</sequence>
<keyword evidence="2" id="KW-1185">Reference proteome</keyword>